<dbReference type="EMBL" id="JAMQON010000001">
    <property type="protein sequence ID" value="MDS0258173.1"/>
    <property type="molecule type" value="Genomic_DNA"/>
</dbReference>
<reference evidence="3 4" key="1">
    <citation type="submission" date="2022-06" db="EMBL/GenBank/DDBJ databases">
        <title>Haloarcula sp. a new haloarchaeum isolate from saline soil.</title>
        <authorList>
            <person name="Strakova D."/>
            <person name="Galisteo C."/>
            <person name="Sanchez-Porro C."/>
            <person name="Ventosa A."/>
        </authorList>
    </citation>
    <scope>NUCLEOTIDE SEQUENCE [LARGE SCALE GENOMIC DNA]</scope>
    <source>
        <strain evidence="3 4">S1CR25-12</strain>
    </source>
</reference>
<evidence type="ECO:0000313" key="3">
    <source>
        <dbReference type="EMBL" id="MDS0258173.1"/>
    </source>
</evidence>
<keyword evidence="4" id="KW-1185">Reference proteome</keyword>
<name>A0ABU2F7D0_9EURY</name>
<protein>
    <submittedName>
        <fullName evidence="3">DUF1724 domain-containing protein</fullName>
    </submittedName>
</protein>
<evidence type="ECO:0000259" key="2">
    <source>
        <dbReference type="Pfam" id="PF25213"/>
    </source>
</evidence>
<dbReference type="InterPro" id="IPR057527">
    <property type="entry name" value="HVO_A0261-like_N"/>
</dbReference>
<dbReference type="InterPro" id="IPR036390">
    <property type="entry name" value="WH_DNA-bd_sf"/>
</dbReference>
<evidence type="ECO:0000259" key="1">
    <source>
        <dbReference type="Pfam" id="PF08350"/>
    </source>
</evidence>
<evidence type="ECO:0000313" key="4">
    <source>
        <dbReference type="Proteomes" id="UP001259659"/>
    </source>
</evidence>
<organism evidence="3 4">
    <name type="scientific">Haloarcula saliterrae</name>
    <dbReference type="NCBI Taxonomy" id="2950534"/>
    <lineage>
        <taxon>Archaea</taxon>
        <taxon>Methanobacteriati</taxon>
        <taxon>Methanobacteriota</taxon>
        <taxon>Stenosarchaea group</taxon>
        <taxon>Halobacteria</taxon>
        <taxon>Halobacteriales</taxon>
        <taxon>Haloarculaceae</taxon>
        <taxon>Haloarcula</taxon>
    </lineage>
</organism>
<feature type="domain" description="HVO-A0261-like N-terminal" evidence="2">
    <location>
        <begin position="8"/>
        <end position="80"/>
    </location>
</feature>
<dbReference type="RefSeq" id="WP_310917732.1">
    <property type="nucleotide sequence ID" value="NZ_JAMQON010000001.1"/>
</dbReference>
<sequence length="275" mass="30494">MPDTSPNEFVVTSRVRTAIVQQLAAGPTPTGELLGETAASESAVYDALSSLEERGIAVKSKGTWALTAQGRIVADSVEEWQGTESFLEIDPAYWRTHRADVIPDPFRRRLPELGDYEVYRDGPGEPNRAEQVAVSRMAAAAAPDITTPFYSLNHQVNVPDNPETRMLVTREATDISVQRYREGHREKLEDLPAVQMRLTACQFASVVGDEFVLFGLPTVDADEPTLSDTSATLVSETESAVKWGQELFEYLWERSDPIEPYMVEHHPDVLDSVGE</sequence>
<dbReference type="Pfam" id="PF08350">
    <property type="entry name" value="FilR1_middle"/>
    <property type="match status" value="1"/>
</dbReference>
<feature type="domain" description="Methanogenesis regulatory protein FilR1 middle" evidence="1">
    <location>
        <begin position="160"/>
        <end position="254"/>
    </location>
</feature>
<dbReference type="Proteomes" id="UP001259659">
    <property type="component" value="Unassembled WGS sequence"/>
</dbReference>
<proteinExistence type="predicted"/>
<dbReference type="InterPro" id="IPR013561">
    <property type="entry name" value="FilR1_middle_dom"/>
</dbReference>
<accession>A0ABU2F7D0</accession>
<dbReference type="Pfam" id="PF25213">
    <property type="entry name" value="HVO_A0261_N"/>
    <property type="match status" value="1"/>
</dbReference>
<dbReference type="SUPFAM" id="SSF46785">
    <property type="entry name" value="Winged helix' DNA-binding domain"/>
    <property type="match status" value="1"/>
</dbReference>
<gene>
    <name evidence="3" type="ORF">NDI56_01975</name>
</gene>
<comment type="caution">
    <text evidence="3">The sequence shown here is derived from an EMBL/GenBank/DDBJ whole genome shotgun (WGS) entry which is preliminary data.</text>
</comment>